<reference evidence="1" key="1">
    <citation type="journal article" date="2021" name="Mol. Ecol. Resour.">
        <title>Apolygus lucorum genome provides insights into omnivorousness and mesophyll feeding.</title>
        <authorList>
            <person name="Liu Y."/>
            <person name="Liu H."/>
            <person name="Wang H."/>
            <person name="Huang T."/>
            <person name="Liu B."/>
            <person name="Yang B."/>
            <person name="Yin L."/>
            <person name="Li B."/>
            <person name="Zhang Y."/>
            <person name="Zhang S."/>
            <person name="Jiang F."/>
            <person name="Zhang X."/>
            <person name="Ren Y."/>
            <person name="Wang B."/>
            <person name="Wang S."/>
            <person name="Lu Y."/>
            <person name="Wu K."/>
            <person name="Fan W."/>
            <person name="Wang G."/>
        </authorList>
    </citation>
    <scope>NUCLEOTIDE SEQUENCE</scope>
    <source>
        <strain evidence="1">12Hb</strain>
    </source>
</reference>
<protein>
    <recommendedName>
        <fullName evidence="3">Cyclin-dependent kinase 2-interacting protein</fullName>
    </recommendedName>
</protein>
<gene>
    <name evidence="1" type="ORF">GE061_018727</name>
</gene>
<evidence type="ECO:0000313" key="1">
    <source>
        <dbReference type="EMBL" id="KAF6204567.1"/>
    </source>
</evidence>
<evidence type="ECO:0008006" key="3">
    <source>
        <dbReference type="Google" id="ProtNLM"/>
    </source>
</evidence>
<evidence type="ECO:0000313" key="2">
    <source>
        <dbReference type="Proteomes" id="UP000466442"/>
    </source>
</evidence>
<dbReference type="OrthoDB" id="17066at2759"/>
<keyword evidence="2" id="KW-1185">Reference proteome</keyword>
<proteinExistence type="predicted"/>
<dbReference type="EMBL" id="WIXP02000009">
    <property type="protein sequence ID" value="KAF6204567.1"/>
    <property type="molecule type" value="Genomic_DNA"/>
</dbReference>
<organism evidence="1 2">
    <name type="scientific">Apolygus lucorum</name>
    <name type="common">Small green plant bug</name>
    <name type="synonym">Lygocoris lucorum</name>
    <dbReference type="NCBI Taxonomy" id="248454"/>
    <lineage>
        <taxon>Eukaryota</taxon>
        <taxon>Metazoa</taxon>
        <taxon>Ecdysozoa</taxon>
        <taxon>Arthropoda</taxon>
        <taxon>Hexapoda</taxon>
        <taxon>Insecta</taxon>
        <taxon>Pterygota</taxon>
        <taxon>Neoptera</taxon>
        <taxon>Paraneoptera</taxon>
        <taxon>Hemiptera</taxon>
        <taxon>Heteroptera</taxon>
        <taxon>Panheteroptera</taxon>
        <taxon>Cimicomorpha</taxon>
        <taxon>Miridae</taxon>
        <taxon>Mirini</taxon>
        <taxon>Apolygus</taxon>
    </lineage>
</organism>
<dbReference type="AlphaFoldDB" id="A0A6A4J708"/>
<name>A0A6A4J708_APOLU</name>
<sequence length="133" mass="15287">MCFNVAENDENCSEELQKKFDLLMDIKKKLVEIVDGFKAINSHLLGLEKLERLNRNYDPLFLTWYIANFVELSGLVYESYRDQLNLNVHVVENLALVPRKSAGTLIALWLHQPCVDPIINFKVDSALKETGFS</sequence>
<accession>A0A6A4J708</accession>
<comment type="caution">
    <text evidence="1">The sequence shown here is derived from an EMBL/GenBank/DDBJ whole genome shotgun (WGS) entry which is preliminary data.</text>
</comment>
<dbReference type="Proteomes" id="UP000466442">
    <property type="component" value="Linkage Group LG9"/>
</dbReference>